<dbReference type="EMBL" id="JAVRRT010000008">
    <property type="protein sequence ID" value="KAK5169853.1"/>
    <property type="molecule type" value="Genomic_DNA"/>
</dbReference>
<feature type="compositionally biased region" description="Low complexity" evidence="1">
    <location>
        <begin position="114"/>
        <end position="135"/>
    </location>
</feature>
<dbReference type="RefSeq" id="XP_064659199.1">
    <property type="nucleotide sequence ID" value="XM_064803074.1"/>
</dbReference>
<reference evidence="4 5" key="1">
    <citation type="submission" date="2023-08" db="EMBL/GenBank/DDBJ databases">
        <title>Black Yeasts Isolated from many extreme environments.</title>
        <authorList>
            <person name="Coleine C."/>
            <person name="Stajich J.E."/>
            <person name="Selbmann L."/>
        </authorList>
    </citation>
    <scope>NUCLEOTIDE SEQUENCE [LARGE SCALE GENOMIC DNA]</scope>
    <source>
        <strain evidence="4 5">CCFEE 5935</strain>
    </source>
</reference>
<dbReference type="Pfam" id="PF25130">
    <property type="entry name" value="DUF7820"/>
    <property type="match status" value="1"/>
</dbReference>
<keyword evidence="5" id="KW-1185">Reference proteome</keyword>
<name>A0AAV9P9N2_9PEZI</name>
<dbReference type="Proteomes" id="UP001337655">
    <property type="component" value="Unassembled WGS sequence"/>
</dbReference>
<dbReference type="InterPro" id="IPR056722">
    <property type="entry name" value="DUF7820"/>
</dbReference>
<feature type="domain" description="DUF7820" evidence="3">
    <location>
        <begin position="393"/>
        <end position="787"/>
    </location>
</feature>
<dbReference type="GeneID" id="89927172"/>
<evidence type="ECO:0000313" key="4">
    <source>
        <dbReference type="EMBL" id="KAK5169853.1"/>
    </source>
</evidence>
<evidence type="ECO:0000259" key="3">
    <source>
        <dbReference type="Pfam" id="PF25130"/>
    </source>
</evidence>
<organism evidence="4 5">
    <name type="scientific">Saxophila tyrrhenica</name>
    <dbReference type="NCBI Taxonomy" id="1690608"/>
    <lineage>
        <taxon>Eukaryota</taxon>
        <taxon>Fungi</taxon>
        <taxon>Dikarya</taxon>
        <taxon>Ascomycota</taxon>
        <taxon>Pezizomycotina</taxon>
        <taxon>Dothideomycetes</taxon>
        <taxon>Dothideomycetidae</taxon>
        <taxon>Mycosphaerellales</taxon>
        <taxon>Extremaceae</taxon>
        <taxon>Saxophila</taxon>
    </lineage>
</organism>
<comment type="caution">
    <text evidence="4">The sequence shown here is derived from an EMBL/GenBank/DDBJ whole genome shotgun (WGS) entry which is preliminary data.</text>
</comment>
<accession>A0AAV9P9N2</accession>
<evidence type="ECO:0000256" key="1">
    <source>
        <dbReference type="SAM" id="MobiDB-lite"/>
    </source>
</evidence>
<keyword evidence="2" id="KW-0812">Transmembrane</keyword>
<feature type="region of interest" description="Disordered" evidence="1">
    <location>
        <begin position="36"/>
        <end position="307"/>
    </location>
</feature>
<dbReference type="PANTHER" id="PTHR42078">
    <property type="entry name" value="GLUCAN 1, 4-ALPHA-GLUCOSIDASE"/>
    <property type="match status" value="1"/>
</dbReference>
<proteinExistence type="predicted"/>
<keyword evidence="2" id="KW-0472">Membrane</keyword>
<feature type="compositionally biased region" description="Acidic residues" evidence="1">
    <location>
        <begin position="673"/>
        <end position="695"/>
    </location>
</feature>
<sequence>MENRRSLMDEDYDTTPTYEMQNVFDDEFEVADFDGVVDGYRPGQSHDREEGRQDMDGEEPIRSTSAQYATGAVITDPMSRSSIRKSRSRENPFASAEDGEEERPLQRTPSGNFAAAIAHRSVSSASSSHYAGTSSPRFGSGGPSHPYAMYPQGTVARTPSVATTSTARPTRESSTRYAPGPQHPYSLYPQGVGGDDDGDDEDTVQNPVPVGFLGLSQPFQRRRGPDGEEQDILGEYGHTEQLPPYTRYPEEGPEKAPLLGVPAPPTALHSRAPVLGTDPSMPLMHAHLQPAPQQQSMMDESDLQRRNSRISRMSRNLDDDADADTSLLSKKSWSEKSWSERRKTKFCGIPFWLMLALIGLVIFAGAILGGALGGFVAGKKSGSQQAMKEVSSSTLYDASLITTTTGVPPATGTFPLSLGLPQETTSACLTNPGDRAAWSCDIVGSDQIWINIGSSRSGNDTGAYLYTRAGKDPSNQLSYGTQVSSMFTSFAPFMFVNDNDDPEDGPAFYFQEEYNKLVVVPSDMIDMDTRKMKREPYGNLPGWFIQKQYATPGDKPWFCYWNNTLLEAFIYKDKPARIAPTPTASVASGNPSSTITSAASLHSGKPSAAAVTPWSVPWADPKETITTTVSMPTTSCTYSGVASNFASYMRENYPDYSPPIPTDPPPHKSKRDDDEEDDDDDDDDDDEDDDDDDDDDKKGSNNPVFEYLVKIEERRLTHTPAPMCVQYQVLDNYEWNVVTDQNGEQVTLTLAESAPPYAAYKDAGEVGPKSLRKRWTVPGGCHCQWMSGE</sequence>
<feature type="compositionally biased region" description="Polar residues" evidence="1">
    <location>
        <begin position="155"/>
        <end position="168"/>
    </location>
</feature>
<feature type="transmembrane region" description="Helical" evidence="2">
    <location>
        <begin position="351"/>
        <end position="378"/>
    </location>
</feature>
<evidence type="ECO:0000313" key="5">
    <source>
        <dbReference type="Proteomes" id="UP001337655"/>
    </source>
</evidence>
<feature type="compositionally biased region" description="Acidic residues" evidence="1">
    <location>
        <begin position="194"/>
        <end position="203"/>
    </location>
</feature>
<feature type="region of interest" description="Disordered" evidence="1">
    <location>
        <begin position="650"/>
        <end position="704"/>
    </location>
</feature>
<feature type="compositionally biased region" description="Basic and acidic residues" evidence="1">
    <location>
        <begin position="44"/>
        <end position="61"/>
    </location>
</feature>
<dbReference type="PANTHER" id="PTHR42078:SF1">
    <property type="entry name" value="GLUCAN 1, 4-ALPHA-GLUCOSIDASE"/>
    <property type="match status" value="1"/>
</dbReference>
<feature type="region of interest" description="Disordered" evidence="1">
    <location>
        <begin position="581"/>
        <end position="601"/>
    </location>
</feature>
<dbReference type="AlphaFoldDB" id="A0AAV9P9N2"/>
<feature type="compositionally biased region" description="Polar residues" evidence="1">
    <location>
        <begin position="582"/>
        <end position="600"/>
    </location>
</feature>
<keyword evidence="2" id="KW-1133">Transmembrane helix</keyword>
<gene>
    <name evidence="4" type="ORF">LTR77_005831</name>
</gene>
<protein>
    <recommendedName>
        <fullName evidence="3">DUF7820 domain-containing protein</fullName>
    </recommendedName>
</protein>
<evidence type="ECO:0000256" key="2">
    <source>
        <dbReference type="SAM" id="Phobius"/>
    </source>
</evidence>